<dbReference type="Proteomes" id="UP000620262">
    <property type="component" value="Unassembled WGS sequence"/>
</dbReference>
<reference evidence="1 2" key="1">
    <citation type="submission" date="2020-10" db="EMBL/GenBank/DDBJ databases">
        <title>Sequencing the genomes of 1000 actinobacteria strains.</title>
        <authorList>
            <person name="Klenk H.-P."/>
        </authorList>
    </citation>
    <scope>NUCLEOTIDE SEQUENCE [LARGE SCALE GENOMIC DNA]</scope>
    <source>
        <strain evidence="1 2">DSM 7307</strain>
    </source>
</reference>
<protein>
    <submittedName>
        <fullName evidence="1">Uncharacterized protein</fullName>
    </submittedName>
</protein>
<name>A0ABR9IZ85_RHIVS</name>
<organism evidence="1 2">
    <name type="scientific">Rhizobium viscosum</name>
    <name type="common">Arthrobacter viscosus</name>
    <dbReference type="NCBI Taxonomy" id="1673"/>
    <lineage>
        <taxon>Bacteria</taxon>
        <taxon>Pseudomonadati</taxon>
        <taxon>Pseudomonadota</taxon>
        <taxon>Alphaproteobacteria</taxon>
        <taxon>Hyphomicrobiales</taxon>
        <taxon>Rhizobiaceae</taxon>
        <taxon>Rhizobium/Agrobacterium group</taxon>
        <taxon>Rhizobium</taxon>
    </lineage>
</organism>
<sequence length="333" mass="36801">MSSNSSLTKKVRAYLSAEGDGVDADIVSAWLNDCVRSWCNGDGPVAFAPFSGYFADQSPLVFQLTEFAKAELSKSKKESGPSDRLVFTRALLSALSNPLVFGSADNDAIVIATDYAEFFEFLCYLDVASALKVANTLATERKFERFTFANEQPLLLELFRRYNRFGFSSHQASKFIEAVFGFLGANAAAFASAVPNVVTAKISSVTDDYVALQAAFERSMPLAETYRSFLSEHAPEQFVDFNTDFFDRVARCVPTGFTAYLEDLSPEANKKIRVNDLVMWLKPPPDFQVVVRPPINAPIELQDLLPSLLPGTDEAVNDIYSIINREGMAHDEP</sequence>
<accession>A0ABR9IZ85</accession>
<dbReference type="RefSeq" id="WP_192732117.1">
    <property type="nucleotide sequence ID" value="NZ_BAAAVL010000010.1"/>
</dbReference>
<dbReference type="EMBL" id="JADBEC010000002">
    <property type="protein sequence ID" value="MBE1508532.1"/>
    <property type="molecule type" value="Genomic_DNA"/>
</dbReference>
<gene>
    <name evidence="1" type="ORF">H4W29_005777</name>
</gene>
<evidence type="ECO:0000313" key="2">
    <source>
        <dbReference type="Proteomes" id="UP000620262"/>
    </source>
</evidence>
<keyword evidence="2" id="KW-1185">Reference proteome</keyword>
<proteinExistence type="predicted"/>
<evidence type="ECO:0000313" key="1">
    <source>
        <dbReference type="EMBL" id="MBE1508532.1"/>
    </source>
</evidence>
<comment type="caution">
    <text evidence="1">The sequence shown here is derived from an EMBL/GenBank/DDBJ whole genome shotgun (WGS) entry which is preliminary data.</text>
</comment>